<keyword evidence="4 6" id="KW-1133">Transmembrane helix</keyword>
<protein>
    <submittedName>
        <fullName evidence="9">Short C-terminal domain-containing protein</fullName>
    </submittedName>
</protein>
<keyword evidence="10" id="KW-1185">Reference proteome</keyword>
<reference evidence="10" key="1">
    <citation type="submission" date="2016-10" db="EMBL/GenBank/DDBJ databases">
        <authorList>
            <person name="Varghese N."/>
            <person name="Submissions S."/>
        </authorList>
    </citation>
    <scope>NUCLEOTIDE SEQUENCE [LARGE SCALE GENOMIC DNA]</scope>
    <source>
        <strain evidence="10">CGMCC 1.6963</strain>
    </source>
</reference>
<keyword evidence="5 6" id="KW-0472">Membrane</keyword>
<evidence type="ECO:0000259" key="7">
    <source>
        <dbReference type="Pfam" id="PF09851"/>
    </source>
</evidence>
<organism evidence="9 10">
    <name type="scientific">Pedococcus cremeus</name>
    <dbReference type="NCBI Taxonomy" id="587636"/>
    <lineage>
        <taxon>Bacteria</taxon>
        <taxon>Bacillati</taxon>
        <taxon>Actinomycetota</taxon>
        <taxon>Actinomycetes</taxon>
        <taxon>Micrococcales</taxon>
        <taxon>Intrasporangiaceae</taxon>
        <taxon>Pedococcus</taxon>
    </lineage>
</organism>
<evidence type="ECO:0000259" key="8">
    <source>
        <dbReference type="Pfam" id="PF13396"/>
    </source>
</evidence>
<dbReference type="GO" id="GO:0005886">
    <property type="term" value="C:plasma membrane"/>
    <property type="evidence" value="ECO:0007669"/>
    <property type="project" value="UniProtKB-SubCell"/>
</dbReference>
<feature type="domain" description="Cardiolipin synthase N-terminal" evidence="8">
    <location>
        <begin position="19"/>
        <end position="63"/>
    </location>
</feature>
<evidence type="ECO:0000313" key="10">
    <source>
        <dbReference type="Proteomes" id="UP000199019"/>
    </source>
</evidence>
<evidence type="ECO:0000256" key="3">
    <source>
        <dbReference type="ARBA" id="ARBA00022692"/>
    </source>
</evidence>
<evidence type="ECO:0000256" key="6">
    <source>
        <dbReference type="SAM" id="Phobius"/>
    </source>
</evidence>
<evidence type="ECO:0000313" key="9">
    <source>
        <dbReference type="EMBL" id="SES44884.1"/>
    </source>
</evidence>
<evidence type="ECO:0000256" key="4">
    <source>
        <dbReference type="ARBA" id="ARBA00022989"/>
    </source>
</evidence>
<dbReference type="Proteomes" id="UP000199019">
    <property type="component" value="Unassembled WGS sequence"/>
</dbReference>
<evidence type="ECO:0000256" key="5">
    <source>
        <dbReference type="ARBA" id="ARBA00023136"/>
    </source>
</evidence>
<gene>
    <name evidence="9" type="ORF">SAMN05216199_3712</name>
</gene>
<dbReference type="Pfam" id="PF09851">
    <property type="entry name" value="SHOCT"/>
    <property type="match status" value="1"/>
</dbReference>
<dbReference type="InterPro" id="IPR018649">
    <property type="entry name" value="SHOCT"/>
</dbReference>
<dbReference type="STRING" id="587636.SAMN05216199_3712"/>
<dbReference type="InterPro" id="IPR027379">
    <property type="entry name" value="CLS_N"/>
</dbReference>
<accession>A0A1H9XFJ1</accession>
<dbReference type="Pfam" id="PF13396">
    <property type="entry name" value="PLDc_N"/>
    <property type="match status" value="1"/>
</dbReference>
<dbReference type="OrthoDB" id="7596142at2"/>
<keyword evidence="3 6" id="KW-0812">Transmembrane</keyword>
<evidence type="ECO:0000256" key="1">
    <source>
        <dbReference type="ARBA" id="ARBA00004651"/>
    </source>
</evidence>
<feature type="transmembrane region" description="Helical" evidence="6">
    <location>
        <begin position="6"/>
        <end position="27"/>
    </location>
</feature>
<dbReference type="AlphaFoldDB" id="A0A1H9XFJ1"/>
<comment type="subcellular location">
    <subcellularLocation>
        <location evidence="1">Cell membrane</location>
        <topology evidence="1">Multi-pass membrane protein</topology>
    </subcellularLocation>
</comment>
<dbReference type="EMBL" id="FOHB01000008">
    <property type="protein sequence ID" value="SES44884.1"/>
    <property type="molecule type" value="Genomic_DNA"/>
</dbReference>
<feature type="transmembrane region" description="Helical" evidence="6">
    <location>
        <begin position="39"/>
        <end position="62"/>
    </location>
</feature>
<name>A0A1H9XFJ1_9MICO</name>
<dbReference type="RefSeq" id="WP_091761529.1">
    <property type="nucleotide sequence ID" value="NZ_FOHB01000008.1"/>
</dbReference>
<feature type="domain" description="SHOCT" evidence="7">
    <location>
        <begin position="97"/>
        <end position="124"/>
    </location>
</feature>
<keyword evidence="2" id="KW-1003">Cell membrane</keyword>
<evidence type="ECO:0000256" key="2">
    <source>
        <dbReference type="ARBA" id="ARBA00022475"/>
    </source>
</evidence>
<sequence>MSFWDVVWFIIISFAFVAYLMVMFSILTDLFRDRETGGFAKAVWVIALIFLPFLTALVYLIARGHGMAERSAKEARTMQQQQEAYIRDVAAKTNPVDQVAQARKMLDAGEISQSEYERLKEKALA</sequence>
<proteinExistence type="predicted"/>